<feature type="compositionally biased region" description="Low complexity" evidence="1">
    <location>
        <begin position="27"/>
        <end position="36"/>
    </location>
</feature>
<feature type="region of interest" description="Disordered" evidence="1">
    <location>
        <begin position="1"/>
        <end position="112"/>
    </location>
</feature>
<dbReference type="OrthoDB" id="2192830at2759"/>
<dbReference type="Proteomes" id="UP000469558">
    <property type="component" value="Unassembled WGS sequence"/>
</dbReference>
<gene>
    <name evidence="2" type="ORF">LSUE1_G000741</name>
</gene>
<feature type="compositionally biased region" description="Low complexity" evidence="1">
    <location>
        <begin position="1"/>
        <end position="17"/>
    </location>
</feature>
<evidence type="ECO:0000256" key="1">
    <source>
        <dbReference type="SAM" id="MobiDB-lite"/>
    </source>
</evidence>
<protein>
    <recommendedName>
        <fullName evidence="4">LysM domain-containing protein</fullName>
    </recommendedName>
</protein>
<evidence type="ECO:0000313" key="2">
    <source>
        <dbReference type="EMBL" id="TVY83762.1"/>
    </source>
</evidence>
<feature type="compositionally biased region" description="Polar residues" evidence="1">
    <location>
        <begin position="54"/>
        <end position="63"/>
    </location>
</feature>
<sequence length="445" mass="47412">MMPSSSQLSPPNSRSNSTSHPRDTTASSSNRPSSVRPRNKRLGTLEDQELGITSGRSTPSGSRAVSPIPAKHPSRSGTGTLGNGRAAGGLLAPDTVGRNGRGNRSQSPAAGIWNTGWMSNTLQQMASSVMGNMAGDQEPSTGNGSIWGATKRAVPAKQWGPSQTGTSTKKDGGIGTGSTTEREAAVRAKKMRRILEGRDEEHRVVDTSGNYKRRTSSDEQRPGSAQEDGHALVYVHHVQPQDTFAGIVLRYNCPREVFRKSNGLWGDSLGFRKTVVLPVDACAIKGRPCESPSDFQGIDLLAPTPGIEDPDPFSNGTTWPPTNETSAARLEDDDQPWSHVRWVLIDSSPSSKPVEIARMPRKTLGYFPPRRRKSQATLSSVSTPRGSVDMNRAPGSNDPIGSASSTPSRRASNLGPRPSQITGSVGSIGSYFPTPAPSARQRAKA</sequence>
<keyword evidence="3" id="KW-1185">Reference proteome</keyword>
<feature type="compositionally biased region" description="Polar residues" evidence="1">
    <location>
        <begin position="402"/>
        <end position="411"/>
    </location>
</feature>
<proteinExistence type="predicted"/>
<organism evidence="2 3">
    <name type="scientific">Lachnellula suecica</name>
    <dbReference type="NCBI Taxonomy" id="602035"/>
    <lineage>
        <taxon>Eukaryota</taxon>
        <taxon>Fungi</taxon>
        <taxon>Dikarya</taxon>
        <taxon>Ascomycota</taxon>
        <taxon>Pezizomycotina</taxon>
        <taxon>Leotiomycetes</taxon>
        <taxon>Helotiales</taxon>
        <taxon>Lachnaceae</taxon>
        <taxon>Lachnellula</taxon>
    </lineage>
</organism>
<dbReference type="AlphaFoldDB" id="A0A8T9CF07"/>
<feature type="region of interest" description="Disordered" evidence="1">
    <location>
        <begin position="154"/>
        <end position="183"/>
    </location>
</feature>
<reference evidence="2 3" key="1">
    <citation type="submission" date="2018-05" db="EMBL/GenBank/DDBJ databases">
        <title>Genome sequencing and assembly of the regulated plant pathogen Lachnellula willkommii and related sister species for the development of diagnostic species identification markers.</title>
        <authorList>
            <person name="Giroux E."/>
            <person name="Bilodeau G."/>
        </authorList>
    </citation>
    <scope>NUCLEOTIDE SEQUENCE [LARGE SCALE GENOMIC DNA]</scope>
    <source>
        <strain evidence="2 3">CBS 268.59</strain>
    </source>
</reference>
<feature type="compositionally biased region" description="Polar residues" evidence="1">
    <location>
        <begin position="314"/>
        <end position="326"/>
    </location>
</feature>
<dbReference type="EMBL" id="QGMK01000155">
    <property type="protein sequence ID" value="TVY83762.1"/>
    <property type="molecule type" value="Genomic_DNA"/>
</dbReference>
<name>A0A8T9CF07_9HELO</name>
<feature type="region of interest" description="Disordered" evidence="1">
    <location>
        <begin position="197"/>
        <end position="227"/>
    </location>
</feature>
<feature type="compositionally biased region" description="Polar residues" evidence="1">
    <location>
        <begin position="375"/>
        <end position="385"/>
    </location>
</feature>
<comment type="caution">
    <text evidence="2">The sequence shown here is derived from an EMBL/GenBank/DDBJ whole genome shotgun (WGS) entry which is preliminary data.</text>
</comment>
<accession>A0A8T9CF07</accession>
<evidence type="ECO:0008006" key="4">
    <source>
        <dbReference type="Google" id="ProtNLM"/>
    </source>
</evidence>
<evidence type="ECO:0000313" key="3">
    <source>
        <dbReference type="Proteomes" id="UP000469558"/>
    </source>
</evidence>
<feature type="region of interest" description="Disordered" evidence="1">
    <location>
        <begin position="311"/>
        <end position="333"/>
    </location>
</feature>
<feature type="region of interest" description="Disordered" evidence="1">
    <location>
        <begin position="362"/>
        <end position="445"/>
    </location>
</feature>